<name>A0A0E9Q4E7_ANGAN</name>
<reference evidence="1" key="1">
    <citation type="submission" date="2014-11" db="EMBL/GenBank/DDBJ databases">
        <authorList>
            <person name="Amaro Gonzalez C."/>
        </authorList>
    </citation>
    <scope>NUCLEOTIDE SEQUENCE</scope>
</reference>
<sequence length="90" mass="10285">MFLKIHCILYKKKISGFLVFLPPNTPPTPNSLYTTFYTTALDEVYRISCRNSRNRKKAQNILSHSRSHWSQARSGLSWPLSLPPSALTCS</sequence>
<dbReference type="AlphaFoldDB" id="A0A0E9Q4E7"/>
<dbReference type="EMBL" id="GBXM01097190">
    <property type="protein sequence ID" value="JAH11387.1"/>
    <property type="molecule type" value="Transcribed_RNA"/>
</dbReference>
<evidence type="ECO:0000313" key="1">
    <source>
        <dbReference type="EMBL" id="JAH11387.1"/>
    </source>
</evidence>
<organism evidence="1">
    <name type="scientific">Anguilla anguilla</name>
    <name type="common">European freshwater eel</name>
    <name type="synonym">Muraena anguilla</name>
    <dbReference type="NCBI Taxonomy" id="7936"/>
    <lineage>
        <taxon>Eukaryota</taxon>
        <taxon>Metazoa</taxon>
        <taxon>Chordata</taxon>
        <taxon>Craniata</taxon>
        <taxon>Vertebrata</taxon>
        <taxon>Euteleostomi</taxon>
        <taxon>Actinopterygii</taxon>
        <taxon>Neopterygii</taxon>
        <taxon>Teleostei</taxon>
        <taxon>Anguilliformes</taxon>
        <taxon>Anguillidae</taxon>
        <taxon>Anguilla</taxon>
    </lineage>
</organism>
<proteinExistence type="predicted"/>
<reference evidence="1" key="2">
    <citation type="journal article" date="2015" name="Fish Shellfish Immunol.">
        <title>Early steps in the European eel (Anguilla anguilla)-Vibrio vulnificus interaction in the gills: Role of the RtxA13 toxin.</title>
        <authorList>
            <person name="Callol A."/>
            <person name="Pajuelo D."/>
            <person name="Ebbesson L."/>
            <person name="Teles M."/>
            <person name="MacKenzie S."/>
            <person name="Amaro C."/>
        </authorList>
    </citation>
    <scope>NUCLEOTIDE SEQUENCE</scope>
</reference>
<accession>A0A0E9Q4E7</accession>
<protein>
    <submittedName>
        <fullName evidence="1">Uncharacterized protein</fullName>
    </submittedName>
</protein>